<dbReference type="InterPro" id="IPR006683">
    <property type="entry name" value="Thioestr_dom"/>
</dbReference>
<dbReference type="RefSeq" id="WP_394826869.1">
    <property type="nucleotide sequence ID" value="NZ_CP089984.1"/>
</dbReference>
<evidence type="ECO:0000256" key="2">
    <source>
        <dbReference type="ARBA" id="ARBA00022801"/>
    </source>
</evidence>
<dbReference type="Proteomes" id="UP001370348">
    <property type="component" value="Chromosome"/>
</dbReference>
<name>A0ABZ2M210_9BACT</name>
<dbReference type="EMBL" id="CP089984">
    <property type="protein sequence ID" value="WXB17239.1"/>
    <property type="molecule type" value="Genomic_DNA"/>
</dbReference>
<dbReference type="PANTHER" id="PTHR43240:SF5">
    <property type="entry name" value="1,4-DIHYDROXY-2-NAPHTHOYL-COA THIOESTERASE 1"/>
    <property type="match status" value="1"/>
</dbReference>
<feature type="domain" description="Thioesterase" evidence="3">
    <location>
        <begin position="76"/>
        <end position="153"/>
    </location>
</feature>
<evidence type="ECO:0000313" key="4">
    <source>
        <dbReference type="EMBL" id="WXB17239.1"/>
    </source>
</evidence>
<dbReference type="SUPFAM" id="SSF54637">
    <property type="entry name" value="Thioesterase/thiol ester dehydrase-isomerase"/>
    <property type="match status" value="1"/>
</dbReference>
<dbReference type="InterPro" id="IPR003736">
    <property type="entry name" value="PAAI_dom"/>
</dbReference>
<keyword evidence="2" id="KW-0378">Hydrolase</keyword>
<proteinExistence type="inferred from homology"/>
<dbReference type="Pfam" id="PF03061">
    <property type="entry name" value="4HBT"/>
    <property type="match status" value="1"/>
</dbReference>
<dbReference type="PANTHER" id="PTHR43240">
    <property type="entry name" value="1,4-DIHYDROXY-2-NAPHTHOYL-COA THIOESTERASE 1"/>
    <property type="match status" value="1"/>
</dbReference>
<dbReference type="Gene3D" id="3.10.129.10">
    <property type="entry name" value="Hotdog Thioesterase"/>
    <property type="match status" value="1"/>
</dbReference>
<organism evidence="4 5">
    <name type="scientific">Pendulispora albinea</name>
    <dbReference type="NCBI Taxonomy" id="2741071"/>
    <lineage>
        <taxon>Bacteria</taxon>
        <taxon>Pseudomonadati</taxon>
        <taxon>Myxococcota</taxon>
        <taxon>Myxococcia</taxon>
        <taxon>Myxococcales</taxon>
        <taxon>Sorangiineae</taxon>
        <taxon>Pendulisporaceae</taxon>
        <taxon>Pendulispora</taxon>
    </lineage>
</organism>
<keyword evidence="5" id="KW-1185">Reference proteome</keyword>
<protein>
    <submittedName>
        <fullName evidence="4">Hotdog fold thioesterase</fullName>
    </submittedName>
</protein>
<sequence length="170" mass="18610">MMNHHLAPDLMRVPRMTPSYTLDQPIRTLHDFADRAGAAPEYADEQLMEKIGVKIVEWDPNRIVAKMPVNGNRQPHGLLHGGANAVLAETLGTIAATLYAAPNRVVLGLELSCTHHRAAVDGWVTGVCKPLHTGRNTASYEIVVSDHDGNRICTARFTCVLSERIPDVSL</sequence>
<accession>A0ABZ2M210</accession>
<dbReference type="NCBIfam" id="TIGR00369">
    <property type="entry name" value="unchar_dom_1"/>
    <property type="match status" value="1"/>
</dbReference>
<reference evidence="4 5" key="1">
    <citation type="submission" date="2021-12" db="EMBL/GenBank/DDBJ databases">
        <title>Discovery of the Pendulisporaceae a myxobacterial family with distinct sporulation behavior and unique specialized metabolism.</title>
        <authorList>
            <person name="Garcia R."/>
            <person name="Popoff A."/>
            <person name="Bader C.D."/>
            <person name="Loehr J."/>
            <person name="Walesch S."/>
            <person name="Walt C."/>
            <person name="Boldt J."/>
            <person name="Bunk B."/>
            <person name="Haeckl F.J.F.P.J."/>
            <person name="Gunesch A.P."/>
            <person name="Birkelbach J."/>
            <person name="Nuebel U."/>
            <person name="Pietschmann T."/>
            <person name="Bach T."/>
            <person name="Mueller R."/>
        </authorList>
    </citation>
    <scope>NUCLEOTIDE SEQUENCE [LARGE SCALE GENOMIC DNA]</scope>
    <source>
        <strain evidence="4 5">MSr11954</strain>
    </source>
</reference>
<evidence type="ECO:0000313" key="5">
    <source>
        <dbReference type="Proteomes" id="UP001370348"/>
    </source>
</evidence>
<comment type="similarity">
    <text evidence="1">Belongs to the thioesterase PaaI family.</text>
</comment>
<evidence type="ECO:0000256" key="1">
    <source>
        <dbReference type="ARBA" id="ARBA00008324"/>
    </source>
</evidence>
<evidence type="ECO:0000259" key="3">
    <source>
        <dbReference type="Pfam" id="PF03061"/>
    </source>
</evidence>
<dbReference type="InterPro" id="IPR029069">
    <property type="entry name" value="HotDog_dom_sf"/>
</dbReference>
<gene>
    <name evidence="4" type="ORF">LZC94_08145</name>
</gene>
<dbReference type="CDD" id="cd03443">
    <property type="entry name" value="PaaI_thioesterase"/>
    <property type="match status" value="1"/>
</dbReference>